<evidence type="ECO:0000256" key="7">
    <source>
        <dbReference type="SAM" id="MobiDB-lite"/>
    </source>
</evidence>
<evidence type="ECO:0000313" key="9">
    <source>
        <dbReference type="Proteomes" id="UP000188929"/>
    </source>
</evidence>
<name>A0A1V2I961_9ACTN</name>
<comment type="similarity">
    <text evidence="1">Belongs to the cytochrome P450 family.</text>
</comment>
<keyword evidence="3" id="KW-0479">Metal-binding</keyword>
<dbReference type="PANTHER" id="PTHR46696:SF4">
    <property type="entry name" value="BIOTIN BIOSYNTHESIS CYTOCHROME P450"/>
    <property type="match status" value="1"/>
</dbReference>
<dbReference type="GO" id="GO:0036199">
    <property type="term" value="F:cholest-4-en-3-one 26-monooxygenase activity"/>
    <property type="evidence" value="ECO:0007669"/>
    <property type="project" value="TreeGrafter"/>
</dbReference>
<dbReference type="GO" id="GO:0008395">
    <property type="term" value="F:steroid hydroxylase activity"/>
    <property type="evidence" value="ECO:0007669"/>
    <property type="project" value="TreeGrafter"/>
</dbReference>
<sequence length="430" mass="46265">MTLAASADAAGDAAAASPGPVWPSSRRFRDASPDQKLAYLARLREDPGLPVFDEPAIPGLPRGGGYQALTRYADVAEASRRPADFRSGLGALWINDLPADFNEFFGSIINMDNPRHGRLRGLVAAAFTPRTLRTLRGHIEQAATDTVRAAAGRRIDIVSDLATPFPLAVICDLLGVPDNDRAGLLAASNVIVSGGDPELVPDQQDPIRAYLDAGTFLAGLATDLAEHRRHHPTDDLLTTLVQAEVDGNRLTTREIASFFTLLAFAGQETTRNAIALGLWALHTHPDARAAWAADYDRLAPTAVNEIVRYTSPVALMRRTATRETTLGGHHLDAGDKIVLYYAAANRDPAVFPDPDQLDLTRDPNPHLGFGGPGPHYCLGAHLARTELTVIFREIFRQLPGLTITGPPEHLRSTSVNGLKHLPATTTPNPS</sequence>
<dbReference type="STRING" id="1834516.BL253_18525"/>
<evidence type="ECO:0000256" key="3">
    <source>
        <dbReference type="ARBA" id="ARBA00022723"/>
    </source>
</evidence>
<proteinExistence type="inferred from homology"/>
<evidence type="ECO:0000313" key="8">
    <source>
        <dbReference type="EMBL" id="ONH28832.1"/>
    </source>
</evidence>
<dbReference type="InterPro" id="IPR001128">
    <property type="entry name" value="Cyt_P450"/>
</dbReference>
<dbReference type="Pfam" id="PF00067">
    <property type="entry name" value="p450"/>
    <property type="match status" value="1"/>
</dbReference>
<dbReference type="InterPro" id="IPR036396">
    <property type="entry name" value="Cyt_P450_sf"/>
</dbReference>
<dbReference type="RefSeq" id="WP_076818422.1">
    <property type="nucleotide sequence ID" value="NZ_MOMC01000037.1"/>
</dbReference>
<dbReference type="Proteomes" id="UP000188929">
    <property type="component" value="Unassembled WGS sequence"/>
</dbReference>
<feature type="region of interest" description="Disordered" evidence="7">
    <location>
        <begin position="1"/>
        <end position="29"/>
    </location>
</feature>
<dbReference type="PANTHER" id="PTHR46696">
    <property type="entry name" value="P450, PUTATIVE (EUROFUNG)-RELATED"/>
    <property type="match status" value="1"/>
</dbReference>
<dbReference type="CDD" id="cd11033">
    <property type="entry name" value="CYP142-like"/>
    <property type="match status" value="1"/>
</dbReference>
<keyword evidence="4" id="KW-0560">Oxidoreductase</keyword>
<dbReference type="GO" id="GO:0020037">
    <property type="term" value="F:heme binding"/>
    <property type="evidence" value="ECO:0007669"/>
    <property type="project" value="InterPro"/>
</dbReference>
<dbReference type="Gene3D" id="1.10.630.10">
    <property type="entry name" value="Cytochrome P450"/>
    <property type="match status" value="1"/>
</dbReference>
<dbReference type="GO" id="GO:0005506">
    <property type="term" value="F:iron ion binding"/>
    <property type="evidence" value="ECO:0007669"/>
    <property type="project" value="InterPro"/>
</dbReference>
<accession>A0A1V2I961</accession>
<evidence type="ECO:0000256" key="1">
    <source>
        <dbReference type="ARBA" id="ARBA00010617"/>
    </source>
</evidence>
<dbReference type="PRINTS" id="PR00359">
    <property type="entry name" value="BP450"/>
</dbReference>
<dbReference type="OrthoDB" id="5241086at2"/>
<evidence type="ECO:0000256" key="4">
    <source>
        <dbReference type="ARBA" id="ARBA00023002"/>
    </source>
</evidence>
<dbReference type="FunFam" id="1.10.630.10:FF:000018">
    <property type="entry name" value="Cytochrome P450 monooxygenase"/>
    <property type="match status" value="1"/>
</dbReference>
<dbReference type="SUPFAM" id="SSF48264">
    <property type="entry name" value="Cytochrome P450"/>
    <property type="match status" value="1"/>
</dbReference>
<dbReference type="InterPro" id="IPR002397">
    <property type="entry name" value="Cyt_P450_B"/>
</dbReference>
<dbReference type="AlphaFoldDB" id="A0A1V2I961"/>
<dbReference type="EMBL" id="MOMC01000037">
    <property type="protein sequence ID" value="ONH28832.1"/>
    <property type="molecule type" value="Genomic_DNA"/>
</dbReference>
<evidence type="ECO:0000256" key="5">
    <source>
        <dbReference type="ARBA" id="ARBA00023004"/>
    </source>
</evidence>
<evidence type="ECO:0000256" key="6">
    <source>
        <dbReference type="ARBA" id="ARBA00023033"/>
    </source>
</evidence>
<feature type="compositionally biased region" description="Low complexity" evidence="7">
    <location>
        <begin position="1"/>
        <end position="19"/>
    </location>
</feature>
<comment type="caution">
    <text evidence="8">The sequence shown here is derived from an EMBL/GenBank/DDBJ whole genome shotgun (WGS) entry which is preliminary data.</text>
</comment>
<keyword evidence="9" id="KW-1185">Reference proteome</keyword>
<dbReference type="GO" id="GO:0006707">
    <property type="term" value="P:cholesterol catabolic process"/>
    <property type="evidence" value="ECO:0007669"/>
    <property type="project" value="TreeGrafter"/>
</dbReference>
<organism evidence="8 9">
    <name type="scientific">Pseudofrankia asymbiotica</name>
    <dbReference type="NCBI Taxonomy" id="1834516"/>
    <lineage>
        <taxon>Bacteria</taxon>
        <taxon>Bacillati</taxon>
        <taxon>Actinomycetota</taxon>
        <taxon>Actinomycetes</taxon>
        <taxon>Frankiales</taxon>
        <taxon>Frankiaceae</taxon>
        <taxon>Pseudofrankia</taxon>
    </lineage>
</organism>
<reference evidence="9" key="1">
    <citation type="submission" date="2016-10" db="EMBL/GenBank/DDBJ databases">
        <title>Frankia sp. NRRL B-16386 Genome sequencing.</title>
        <authorList>
            <person name="Ghodhbane-Gtari F."/>
            <person name="Swanson E."/>
            <person name="Gueddou A."/>
            <person name="Hezbri K."/>
            <person name="Ktari K."/>
            <person name="Nouioui I."/>
            <person name="Morris K."/>
            <person name="Simpson S."/>
            <person name="Abebe-Akele F."/>
            <person name="Thomas K."/>
            <person name="Gtari M."/>
            <person name="Tisa L.S."/>
        </authorList>
    </citation>
    <scope>NUCLEOTIDE SEQUENCE [LARGE SCALE GENOMIC DNA]</scope>
    <source>
        <strain evidence="9">NRRL B-16386</strain>
    </source>
</reference>
<feature type="region of interest" description="Disordered" evidence="7">
    <location>
        <begin position="405"/>
        <end position="430"/>
    </location>
</feature>
<keyword evidence="5" id="KW-0408">Iron</keyword>
<gene>
    <name evidence="8" type="ORF">BL253_18525</name>
</gene>
<evidence type="ECO:0000256" key="2">
    <source>
        <dbReference type="ARBA" id="ARBA00022617"/>
    </source>
</evidence>
<keyword evidence="6" id="KW-0503">Monooxygenase</keyword>
<keyword evidence="2" id="KW-0349">Heme</keyword>
<protein>
    <submittedName>
        <fullName evidence="8">Cytochrome</fullName>
    </submittedName>
</protein>